<gene>
    <name evidence="3" type="ORF">ABID12_000595</name>
</gene>
<proteinExistence type="predicted"/>
<keyword evidence="1" id="KW-1133">Transmembrane helix</keyword>
<sequence>MLTTKRVLKAISARSQSWKRGLYAIAALGMPALMAMAPTQAAAQNSLDTAPLVAVDPASDFFAEYLPFSGSGTNSFQDIFNHVVARDLMIGLMLAIAVAMVVGASYLWRENVNHLRADADSKKRKALDIF</sequence>
<keyword evidence="1" id="KW-0472">Membrane</keyword>
<comment type="caution">
    <text evidence="3">The sequence shown here is derived from an EMBL/GenBank/DDBJ whole genome shotgun (WGS) entry which is preliminary data.</text>
</comment>
<name>A0ABV2I871_9HYPH</name>
<keyword evidence="2" id="KW-0732">Signal</keyword>
<reference evidence="3 4" key="1">
    <citation type="submission" date="2024-06" db="EMBL/GenBank/DDBJ databases">
        <title>Genomic Encyclopedia of Type Strains, Phase IV (KMG-IV): sequencing the most valuable type-strain genomes for metagenomic binning, comparative biology and taxonomic classification.</title>
        <authorList>
            <person name="Goeker M."/>
        </authorList>
    </citation>
    <scope>NUCLEOTIDE SEQUENCE [LARGE SCALE GENOMIC DNA]</scope>
    <source>
        <strain evidence="3 4">DSM 28102</strain>
    </source>
</reference>
<evidence type="ECO:0000256" key="1">
    <source>
        <dbReference type="SAM" id="Phobius"/>
    </source>
</evidence>
<organism evidence="3 4">
    <name type="scientific">Martelella mangrovi</name>
    <dbReference type="NCBI Taxonomy" id="1397477"/>
    <lineage>
        <taxon>Bacteria</taxon>
        <taxon>Pseudomonadati</taxon>
        <taxon>Pseudomonadota</taxon>
        <taxon>Alphaproteobacteria</taxon>
        <taxon>Hyphomicrobiales</taxon>
        <taxon>Aurantimonadaceae</taxon>
        <taxon>Martelella</taxon>
    </lineage>
</organism>
<feature type="chain" id="PRO_5046828968" evidence="2">
    <location>
        <begin position="42"/>
        <end position="130"/>
    </location>
</feature>
<keyword evidence="4" id="KW-1185">Reference proteome</keyword>
<feature type="transmembrane region" description="Helical" evidence="1">
    <location>
        <begin position="88"/>
        <end position="108"/>
    </location>
</feature>
<dbReference type="EMBL" id="JBEPLY010000002">
    <property type="protein sequence ID" value="MET3598668.1"/>
    <property type="molecule type" value="Genomic_DNA"/>
</dbReference>
<keyword evidence="1" id="KW-0812">Transmembrane</keyword>
<accession>A0ABV2I871</accession>
<dbReference type="RefSeq" id="WP_106301948.1">
    <property type="nucleotide sequence ID" value="NZ_JBEPLY010000002.1"/>
</dbReference>
<feature type="signal peptide" evidence="2">
    <location>
        <begin position="1"/>
        <end position="41"/>
    </location>
</feature>
<dbReference type="Proteomes" id="UP001549164">
    <property type="component" value="Unassembled WGS sequence"/>
</dbReference>
<evidence type="ECO:0000313" key="4">
    <source>
        <dbReference type="Proteomes" id="UP001549164"/>
    </source>
</evidence>
<protein>
    <submittedName>
        <fullName evidence="3">Uncharacterized protein</fullName>
    </submittedName>
</protein>
<evidence type="ECO:0000256" key="2">
    <source>
        <dbReference type="SAM" id="SignalP"/>
    </source>
</evidence>
<evidence type="ECO:0000313" key="3">
    <source>
        <dbReference type="EMBL" id="MET3598668.1"/>
    </source>
</evidence>